<dbReference type="PANTHER" id="PTHR34117">
    <property type="entry name" value="STYLE CELL-CYCLE INHIBITOR 1"/>
    <property type="match status" value="1"/>
</dbReference>
<feature type="compositionally biased region" description="Basic residues" evidence="1">
    <location>
        <begin position="56"/>
        <end position="74"/>
    </location>
</feature>
<feature type="compositionally biased region" description="Basic and acidic residues" evidence="1">
    <location>
        <begin position="244"/>
        <end position="263"/>
    </location>
</feature>
<feature type="region of interest" description="Disordered" evidence="1">
    <location>
        <begin position="291"/>
        <end position="336"/>
    </location>
</feature>
<dbReference type="AlphaFoldDB" id="A0A914A7Y0"/>
<name>A0A914A7Y0_PATMI</name>
<feature type="compositionally biased region" description="Low complexity" evidence="1">
    <location>
        <begin position="189"/>
        <end position="202"/>
    </location>
</feature>
<sequence>MGSNSRGKDKKTASKRRVSSSDSSSSDSSSANSSSSESESEAPIQIKKQKVDSATKKQRRREKKREERRKKKKELNKISRDDFYHKSTEFRLWLVEEKGKYFDQLSGSKAKSYFKRFVKKWNSGKLSKKFYRGIDHEDARTSLTKYKWKFAELHTPPKKLDIAKYSDRHNTARGGEHMTPVADGLMKPKTFSTFGKSSSSGSQEDDCGTSIGPSRPVQGPARPVQGPTRPIQGPMLPGSTLSQAEHEDRQEQSAQQLRKERKDFRKHNQMVMEELVPKATGHEARIEKRLARADKRRQRGNSPETRESFLFGGKTDIQSQLDAHRQKKEQRRERLEDKAATKLEVYRAKEKAKMTALLEQARASKSANALW</sequence>
<dbReference type="PANTHER" id="PTHR34117:SF1">
    <property type="entry name" value="STYLE CELL-CYCLE INHIBITOR 1"/>
    <property type="match status" value="1"/>
</dbReference>
<feature type="region of interest" description="Disordered" evidence="1">
    <location>
        <begin position="1"/>
        <end position="78"/>
    </location>
</feature>
<feature type="region of interest" description="Disordered" evidence="1">
    <location>
        <begin position="170"/>
        <end position="267"/>
    </location>
</feature>
<protein>
    <submittedName>
        <fullName evidence="2">Uncharacterized protein</fullName>
    </submittedName>
</protein>
<dbReference type="EnsemblMetazoa" id="XM_038203611.1">
    <property type="protein sequence ID" value="XP_038059539.1"/>
    <property type="gene ID" value="LOC119730624"/>
</dbReference>
<dbReference type="GeneID" id="119730624"/>
<accession>A0A914A7Y0</accession>
<dbReference type="OrthoDB" id="2139939at2759"/>
<evidence type="ECO:0000313" key="3">
    <source>
        <dbReference type="Proteomes" id="UP000887568"/>
    </source>
</evidence>
<dbReference type="RefSeq" id="XP_038059539.1">
    <property type="nucleotide sequence ID" value="XM_038203611.1"/>
</dbReference>
<dbReference type="Proteomes" id="UP000887568">
    <property type="component" value="Unplaced"/>
</dbReference>
<feature type="compositionally biased region" description="Low complexity" evidence="1">
    <location>
        <begin position="20"/>
        <end position="37"/>
    </location>
</feature>
<dbReference type="OMA" id="MFAMYLD"/>
<keyword evidence="3" id="KW-1185">Reference proteome</keyword>
<organism evidence="2 3">
    <name type="scientific">Patiria miniata</name>
    <name type="common">Bat star</name>
    <name type="synonym">Asterina miniata</name>
    <dbReference type="NCBI Taxonomy" id="46514"/>
    <lineage>
        <taxon>Eukaryota</taxon>
        <taxon>Metazoa</taxon>
        <taxon>Echinodermata</taxon>
        <taxon>Eleutherozoa</taxon>
        <taxon>Asterozoa</taxon>
        <taxon>Asteroidea</taxon>
        <taxon>Valvatacea</taxon>
        <taxon>Valvatida</taxon>
        <taxon>Asterinidae</taxon>
        <taxon>Patiria</taxon>
    </lineage>
</organism>
<reference evidence="2" key="1">
    <citation type="submission" date="2022-11" db="UniProtKB">
        <authorList>
            <consortium name="EnsemblMetazoa"/>
        </authorList>
    </citation>
    <scope>IDENTIFICATION</scope>
</reference>
<proteinExistence type="predicted"/>
<feature type="compositionally biased region" description="Basic and acidic residues" evidence="1">
    <location>
        <begin position="1"/>
        <end position="12"/>
    </location>
</feature>
<evidence type="ECO:0000256" key="1">
    <source>
        <dbReference type="SAM" id="MobiDB-lite"/>
    </source>
</evidence>
<dbReference type="InterPro" id="IPR044688">
    <property type="entry name" value="SCI-1-like"/>
</dbReference>
<evidence type="ECO:0000313" key="2">
    <source>
        <dbReference type="EnsemblMetazoa" id="XP_038059539.1"/>
    </source>
</evidence>